<proteinExistence type="predicted"/>
<reference evidence="1 2" key="1">
    <citation type="submission" date="2023-04" db="EMBL/GenBank/DDBJ databases">
        <title>A long-awaited taxogenomic arrangement of the family Halomonadaceae.</title>
        <authorList>
            <person name="De La Haba R."/>
            <person name="Chuvochina M."/>
            <person name="Wittouck S."/>
            <person name="Arahal D.R."/>
            <person name="Sanchez-Porro C."/>
            <person name="Hugenholtz P."/>
            <person name="Ventosa A."/>
        </authorList>
    </citation>
    <scope>NUCLEOTIDE SEQUENCE [LARGE SCALE GENOMIC DNA]</scope>
    <source>
        <strain evidence="1 2">DSM 23530</strain>
    </source>
</reference>
<sequence length="292" mass="32201">MDAGALHPRLRSFVEGNYYKECKSVREELKDVMRPHIGDNHTIYIVSNTTHGLLAILSYLATSRNLIDTSDYLYPGFEFLQRDTASEGQWSVKTHICPVTGNALSKNELLGDRVVVDGAQSFFTASHHPALLHAKVFIAPFHKNLGIQVGMGMLAISDDVDSRQIHDVAKAAESGAGNINLMLTALNNLKAEGGSLYNCTVINNDKEILDFAKRYQIEIVTPPGLYGPFVCLKTDAGSPLPEIFHKFGFETKYFPSHGVLRVSKLSPGPLESKIDFSKVFFEALQYTVGHNG</sequence>
<dbReference type="RefSeq" id="WP_309651793.1">
    <property type="nucleotide sequence ID" value="NZ_JARWAK010000003.1"/>
</dbReference>
<keyword evidence="2" id="KW-1185">Reference proteome</keyword>
<accession>A0ABU1FZS1</accession>
<evidence type="ECO:0000313" key="1">
    <source>
        <dbReference type="EMBL" id="MDR5866189.1"/>
    </source>
</evidence>
<comment type="caution">
    <text evidence="1">The sequence shown here is derived from an EMBL/GenBank/DDBJ whole genome shotgun (WGS) entry which is preliminary data.</text>
</comment>
<dbReference type="InterPro" id="IPR046066">
    <property type="entry name" value="DUF6024"/>
</dbReference>
<dbReference type="Pfam" id="PF19488">
    <property type="entry name" value="DUF6024"/>
    <property type="match status" value="1"/>
</dbReference>
<name>A0ABU1FZS1_9GAMM</name>
<dbReference type="SUPFAM" id="SSF53383">
    <property type="entry name" value="PLP-dependent transferases"/>
    <property type="match status" value="1"/>
</dbReference>
<organism evidence="1 2">
    <name type="scientific">Halomonas koreensis</name>
    <dbReference type="NCBI Taxonomy" id="245385"/>
    <lineage>
        <taxon>Bacteria</taxon>
        <taxon>Pseudomonadati</taxon>
        <taxon>Pseudomonadota</taxon>
        <taxon>Gammaproteobacteria</taxon>
        <taxon>Oceanospirillales</taxon>
        <taxon>Halomonadaceae</taxon>
        <taxon>Halomonas</taxon>
    </lineage>
</organism>
<gene>
    <name evidence="1" type="ORF">QC818_05230</name>
</gene>
<evidence type="ECO:0000313" key="2">
    <source>
        <dbReference type="Proteomes" id="UP001264519"/>
    </source>
</evidence>
<dbReference type="EMBL" id="JARWAK010000003">
    <property type="protein sequence ID" value="MDR5866189.1"/>
    <property type="molecule type" value="Genomic_DNA"/>
</dbReference>
<dbReference type="Proteomes" id="UP001264519">
    <property type="component" value="Unassembled WGS sequence"/>
</dbReference>
<protein>
    <submittedName>
        <fullName evidence="1">DUF6024 family protein</fullName>
    </submittedName>
</protein>
<dbReference type="InterPro" id="IPR015424">
    <property type="entry name" value="PyrdxlP-dep_Trfase"/>
</dbReference>